<sequence>MLLNYNIISPNSLQFKKVEQLLVDSFPVDERRDMLDFERIARENPRFSLLGAFEGNNVKGFITTWDFDSFCYVEHFAVDSSMRNQGIGSRLLDHFVAQAAKPVILEVELPADLPACRRIAFYKRHRFVLWEDVDYVQPPYSPSRQALPMRLMTRGFDTAAAVEQAARELKRVVYGCIDE</sequence>
<dbReference type="AlphaFoldDB" id="A0A6L5XAS8"/>
<organism evidence="2 3">
    <name type="scientific">Sodaliphilus pleomorphus</name>
    <dbReference type="NCBI Taxonomy" id="2606626"/>
    <lineage>
        <taxon>Bacteria</taxon>
        <taxon>Pseudomonadati</taxon>
        <taxon>Bacteroidota</taxon>
        <taxon>Bacteroidia</taxon>
        <taxon>Bacteroidales</taxon>
        <taxon>Muribaculaceae</taxon>
        <taxon>Sodaliphilus</taxon>
    </lineage>
</organism>
<dbReference type="PROSITE" id="PS51186">
    <property type="entry name" value="GNAT"/>
    <property type="match status" value="1"/>
</dbReference>
<feature type="domain" description="N-acetyltransferase" evidence="1">
    <location>
        <begin position="5"/>
        <end position="154"/>
    </location>
</feature>
<gene>
    <name evidence="2" type="ORF">FYJ29_03150</name>
</gene>
<comment type="caution">
    <text evidence="2">The sequence shown here is derived from an EMBL/GenBank/DDBJ whole genome shotgun (WGS) entry which is preliminary data.</text>
</comment>
<accession>A0A6L5XAS8</accession>
<proteinExistence type="predicted"/>
<evidence type="ECO:0000313" key="2">
    <source>
        <dbReference type="EMBL" id="MSS16767.1"/>
    </source>
</evidence>
<dbReference type="InterPro" id="IPR000182">
    <property type="entry name" value="GNAT_dom"/>
</dbReference>
<dbReference type="Proteomes" id="UP000483362">
    <property type="component" value="Unassembled WGS sequence"/>
</dbReference>
<keyword evidence="2" id="KW-0808">Transferase</keyword>
<dbReference type="Pfam" id="PF00583">
    <property type="entry name" value="Acetyltransf_1"/>
    <property type="match status" value="1"/>
</dbReference>
<dbReference type="GO" id="GO:0016747">
    <property type="term" value="F:acyltransferase activity, transferring groups other than amino-acyl groups"/>
    <property type="evidence" value="ECO:0007669"/>
    <property type="project" value="InterPro"/>
</dbReference>
<keyword evidence="3" id="KW-1185">Reference proteome</keyword>
<dbReference type="InterPro" id="IPR016181">
    <property type="entry name" value="Acyl_CoA_acyltransferase"/>
</dbReference>
<dbReference type="EMBL" id="VULT01000004">
    <property type="protein sequence ID" value="MSS16767.1"/>
    <property type="molecule type" value="Genomic_DNA"/>
</dbReference>
<reference evidence="2 3" key="1">
    <citation type="submission" date="2019-08" db="EMBL/GenBank/DDBJ databases">
        <title>In-depth cultivation of the pig gut microbiome towards novel bacterial diversity and tailored functional studies.</title>
        <authorList>
            <person name="Wylensek D."/>
            <person name="Hitch T.C.A."/>
            <person name="Clavel T."/>
        </authorList>
    </citation>
    <scope>NUCLEOTIDE SEQUENCE [LARGE SCALE GENOMIC DNA]</scope>
    <source>
        <strain evidence="2 3">Oil-RF-744-WCA-WT-10</strain>
    </source>
</reference>
<protein>
    <submittedName>
        <fullName evidence="2">GNAT family N-acetyltransferase</fullName>
    </submittedName>
</protein>
<evidence type="ECO:0000313" key="3">
    <source>
        <dbReference type="Proteomes" id="UP000483362"/>
    </source>
</evidence>
<dbReference type="RefSeq" id="WP_154328231.1">
    <property type="nucleotide sequence ID" value="NZ_CP045696.1"/>
</dbReference>
<evidence type="ECO:0000259" key="1">
    <source>
        <dbReference type="PROSITE" id="PS51186"/>
    </source>
</evidence>
<dbReference type="Gene3D" id="3.40.630.30">
    <property type="match status" value="1"/>
</dbReference>
<name>A0A6L5XAS8_9BACT</name>
<dbReference type="CDD" id="cd04301">
    <property type="entry name" value="NAT_SF"/>
    <property type="match status" value="1"/>
</dbReference>
<dbReference type="SUPFAM" id="SSF55729">
    <property type="entry name" value="Acyl-CoA N-acyltransferases (Nat)"/>
    <property type="match status" value="1"/>
</dbReference>